<evidence type="ECO:0000256" key="2">
    <source>
        <dbReference type="SAM" id="Phobius"/>
    </source>
</evidence>
<name>A0A2N9IJG2_FAGSY</name>
<dbReference type="SMART" id="SM01205">
    <property type="entry name" value="FKS1_dom1"/>
    <property type="match status" value="1"/>
</dbReference>
<reference evidence="4" key="1">
    <citation type="submission" date="2018-02" db="EMBL/GenBank/DDBJ databases">
        <authorList>
            <person name="Cohen D.B."/>
            <person name="Kent A.D."/>
        </authorList>
    </citation>
    <scope>NUCLEOTIDE SEQUENCE</scope>
</reference>
<keyword evidence="2" id="KW-1133">Transmembrane helix</keyword>
<dbReference type="PANTHER" id="PTHR12741:SF22">
    <property type="entry name" value="CALLOSE SYNTHASE 8-RELATED"/>
    <property type="match status" value="1"/>
</dbReference>
<feature type="transmembrane region" description="Helical" evidence="2">
    <location>
        <begin position="150"/>
        <end position="171"/>
    </location>
</feature>
<feature type="transmembrane region" description="Helical" evidence="2">
    <location>
        <begin position="191"/>
        <end position="208"/>
    </location>
</feature>
<evidence type="ECO:0000313" key="4">
    <source>
        <dbReference type="EMBL" id="SPD24081.1"/>
    </source>
</evidence>
<dbReference type="GO" id="GO:0046527">
    <property type="term" value="F:glucosyltransferase activity"/>
    <property type="evidence" value="ECO:0007669"/>
    <property type="project" value="TreeGrafter"/>
</dbReference>
<proteinExistence type="predicted"/>
<evidence type="ECO:0000259" key="3">
    <source>
        <dbReference type="SMART" id="SM01205"/>
    </source>
</evidence>
<dbReference type="InterPro" id="IPR026899">
    <property type="entry name" value="FKS1-like_dom1"/>
</dbReference>
<feature type="transmembrane region" description="Helical" evidence="2">
    <location>
        <begin position="263"/>
        <end position="287"/>
    </location>
</feature>
<evidence type="ECO:0000256" key="1">
    <source>
        <dbReference type="SAM" id="MobiDB-lite"/>
    </source>
</evidence>
<dbReference type="GO" id="GO:0005886">
    <property type="term" value="C:plasma membrane"/>
    <property type="evidence" value="ECO:0007669"/>
    <property type="project" value="TreeGrafter"/>
</dbReference>
<protein>
    <recommendedName>
        <fullName evidence="3">1,3-beta-glucan synthase component FKS1-like domain-containing protein</fullName>
    </recommendedName>
</protein>
<gene>
    <name evidence="4" type="ORF">FSB_LOCUS51963</name>
</gene>
<dbReference type="EMBL" id="OIVN01005802">
    <property type="protein sequence ID" value="SPD24081.1"/>
    <property type="molecule type" value="Genomic_DNA"/>
</dbReference>
<dbReference type="Pfam" id="PF14288">
    <property type="entry name" value="FKS1_dom1"/>
    <property type="match status" value="1"/>
</dbReference>
<feature type="compositionally biased region" description="Basic and acidic residues" evidence="1">
    <location>
        <begin position="108"/>
        <end position="118"/>
    </location>
</feature>
<feature type="region of interest" description="Disordered" evidence="1">
    <location>
        <begin position="96"/>
        <end position="119"/>
    </location>
</feature>
<sequence>MAYELHGMLTGAVSLTTWEKVMPAYGGQPESFLNNVVTPIYRVISEEAKKSKNGTADHSTWRNYDDLNEYFWSPDCFQIGWPMRLDHNFFCVQPSNKPKAKKAPVSHDTVEDRRKSEENKDEELGAMIIMAYHDVASPLQLFNTVIFEDILSIFITSAILKLIQAILDIAFTWKARGTMEYSQKMKHVMKIAVAVIWTLVLPLCYAKARRKYTCYSTQYGSWLGEWCFSSYMVAVAIYLMTNAVDTVLYFVPAVSKYIEVSNFRIWTVLAWWTQVSSLYSLVTFLQYSG</sequence>
<accession>A0A2N9IJG2</accession>
<keyword evidence="2" id="KW-0472">Membrane</keyword>
<dbReference type="PANTHER" id="PTHR12741">
    <property type="entry name" value="LYST-INTERACTING PROTEIN LIP5 DOPAMINE RESPONSIVE PROTEIN DRG-1"/>
    <property type="match status" value="1"/>
</dbReference>
<feature type="domain" description="1,3-beta-glucan synthase component FKS1-like" evidence="3">
    <location>
        <begin position="1"/>
        <end position="84"/>
    </location>
</feature>
<feature type="transmembrane region" description="Helical" evidence="2">
    <location>
        <begin position="228"/>
        <end position="251"/>
    </location>
</feature>
<dbReference type="AlphaFoldDB" id="A0A2N9IJG2"/>
<keyword evidence="2" id="KW-0812">Transmembrane</keyword>
<organism evidence="4">
    <name type="scientific">Fagus sylvatica</name>
    <name type="common">Beechnut</name>
    <dbReference type="NCBI Taxonomy" id="28930"/>
    <lineage>
        <taxon>Eukaryota</taxon>
        <taxon>Viridiplantae</taxon>
        <taxon>Streptophyta</taxon>
        <taxon>Embryophyta</taxon>
        <taxon>Tracheophyta</taxon>
        <taxon>Spermatophyta</taxon>
        <taxon>Magnoliopsida</taxon>
        <taxon>eudicotyledons</taxon>
        <taxon>Gunneridae</taxon>
        <taxon>Pentapetalae</taxon>
        <taxon>rosids</taxon>
        <taxon>fabids</taxon>
        <taxon>Fagales</taxon>
        <taxon>Fagaceae</taxon>
        <taxon>Fagus</taxon>
    </lineage>
</organism>